<feature type="compositionally biased region" description="Basic residues" evidence="1">
    <location>
        <begin position="229"/>
        <end position="239"/>
    </location>
</feature>
<proteinExistence type="predicted"/>
<reference evidence="2" key="1">
    <citation type="submission" date="2019-09" db="EMBL/GenBank/DDBJ databases">
        <title>Draft genome information of white flower Hibiscus syriacus.</title>
        <authorList>
            <person name="Kim Y.-M."/>
        </authorList>
    </citation>
    <scope>NUCLEOTIDE SEQUENCE [LARGE SCALE GENOMIC DNA]</scope>
    <source>
        <strain evidence="2">YM2019G1</strain>
    </source>
</reference>
<accession>A0A6A3CZU8</accession>
<protein>
    <recommendedName>
        <fullName evidence="4">Reverse transcriptase domain-containing protein</fullName>
    </recommendedName>
</protein>
<dbReference type="EMBL" id="VEPZ02000139">
    <property type="protein sequence ID" value="KAE8732711.1"/>
    <property type="molecule type" value="Genomic_DNA"/>
</dbReference>
<evidence type="ECO:0000313" key="2">
    <source>
        <dbReference type="EMBL" id="KAE8732711.1"/>
    </source>
</evidence>
<organism evidence="2 3">
    <name type="scientific">Hibiscus syriacus</name>
    <name type="common">Rose of Sharon</name>
    <dbReference type="NCBI Taxonomy" id="106335"/>
    <lineage>
        <taxon>Eukaryota</taxon>
        <taxon>Viridiplantae</taxon>
        <taxon>Streptophyta</taxon>
        <taxon>Embryophyta</taxon>
        <taxon>Tracheophyta</taxon>
        <taxon>Spermatophyta</taxon>
        <taxon>Magnoliopsida</taxon>
        <taxon>eudicotyledons</taxon>
        <taxon>Gunneridae</taxon>
        <taxon>Pentapetalae</taxon>
        <taxon>rosids</taxon>
        <taxon>malvids</taxon>
        <taxon>Malvales</taxon>
        <taxon>Malvaceae</taxon>
        <taxon>Malvoideae</taxon>
        <taxon>Hibiscus</taxon>
    </lineage>
</organism>
<comment type="caution">
    <text evidence="2">The sequence shown here is derived from an EMBL/GenBank/DDBJ whole genome shotgun (WGS) entry which is preliminary data.</text>
</comment>
<evidence type="ECO:0000313" key="3">
    <source>
        <dbReference type="Proteomes" id="UP000436088"/>
    </source>
</evidence>
<keyword evidence="3" id="KW-1185">Reference proteome</keyword>
<evidence type="ECO:0000256" key="1">
    <source>
        <dbReference type="SAM" id="MobiDB-lite"/>
    </source>
</evidence>
<feature type="region of interest" description="Disordered" evidence="1">
    <location>
        <begin position="169"/>
        <end position="269"/>
    </location>
</feature>
<sequence length="303" mass="34766">MKRLGQAIQRSVASGGWKPIRLVRKGPTISHLSFADDMMLFAEASENEVEHIMNILNEFFLTSGQKVSIAKTSILYSKNVKQHCRAAINEACGFLEVDYFGNPLLSRKVFVLRSRGLLGAFFGPPQLEIPNKETLGYHNPRDTSQLPVPRRDAAALLKNPEALLFQHQPHTSPQMVSHHWKSGDSPKNPFWDRSEAIIGGSYKSHRAPAKKKKREEEPRKRRQTERDRKQRAKIQKRRTNNPQPAVNQNKTKRKERSLPRKPPDLSNVTKTFENRRYFFRFAPIKSYLGEKSTGTVLRTVRST</sequence>
<evidence type="ECO:0008006" key="4">
    <source>
        <dbReference type="Google" id="ProtNLM"/>
    </source>
</evidence>
<feature type="compositionally biased region" description="Polar residues" evidence="1">
    <location>
        <begin position="240"/>
        <end position="249"/>
    </location>
</feature>
<dbReference type="AlphaFoldDB" id="A0A6A3CZU8"/>
<name>A0A6A3CZU8_HIBSY</name>
<feature type="compositionally biased region" description="Basic and acidic residues" evidence="1">
    <location>
        <begin position="214"/>
        <end position="228"/>
    </location>
</feature>
<gene>
    <name evidence="2" type="ORF">F3Y22_tig00001799pilonHSYRG00058</name>
</gene>
<dbReference type="Proteomes" id="UP000436088">
    <property type="component" value="Unassembled WGS sequence"/>
</dbReference>
<feature type="compositionally biased region" description="Basic residues" evidence="1">
    <location>
        <begin position="203"/>
        <end position="213"/>
    </location>
</feature>